<dbReference type="AlphaFoldDB" id="A0A5S9NJ65"/>
<evidence type="ECO:0000256" key="2">
    <source>
        <dbReference type="SAM" id="SignalP"/>
    </source>
</evidence>
<dbReference type="Gene3D" id="3.40.30.10">
    <property type="entry name" value="Glutaredoxin"/>
    <property type="match status" value="1"/>
</dbReference>
<dbReference type="InterPro" id="IPR013766">
    <property type="entry name" value="Thioredoxin_domain"/>
</dbReference>
<feature type="domain" description="Thioredoxin" evidence="3">
    <location>
        <begin position="28"/>
        <end position="217"/>
    </location>
</feature>
<name>A0A5S9NJ65_9HYPH</name>
<dbReference type="EMBL" id="CACSAS010000001">
    <property type="protein sequence ID" value="CAA0090662.1"/>
    <property type="molecule type" value="Genomic_DNA"/>
</dbReference>
<dbReference type="RefSeq" id="WP_159598244.1">
    <property type="nucleotide sequence ID" value="NZ_CACSAS010000001.1"/>
</dbReference>
<protein>
    <recommendedName>
        <fullName evidence="3">Thioredoxin domain-containing protein</fullName>
    </recommendedName>
</protein>
<feature type="signal peptide" evidence="2">
    <location>
        <begin position="1"/>
        <end position="36"/>
    </location>
</feature>
<keyword evidence="5" id="KW-1185">Reference proteome</keyword>
<dbReference type="InterPro" id="IPR012336">
    <property type="entry name" value="Thioredoxin-like_fold"/>
</dbReference>
<dbReference type="Pfam" id="PF13462">
    <property type="entry name" value="Thioredoxin_4"/>
    <property type="match status" value="1"/>
</dbReference>
<evidence type="ECO:0000256" key="1">
    <source>
        <dbReference type="ARBA" id="ARBA00003565"/>
    </source>
</evidence>
<sequence>MNRRRIAYSRIDRRQFALLGAASAVSLLGMGGAASAQRMSDKILGEPGPLPEIAFGPADAKVTVVEYASLTCHHCRDFHIKTWPQVKARYVDTGKVRFILREFPLDQLALAGFALARCAGEGNWYPTADLLYRNDDAWAHAQNPLDGLRALMLKNGMSKERFDSCLGDKALQEKILTVSRNGSVAGVNSTPTFFVNGKKYQGFMTVEQFAAIVDPLL</sequence>
<evidence type="ECO:0000313" key="4">
    <source>
        <dbReference type="EMBL" id="CAA0090662.1"/>
    </source>
</evidence>
<reference evidence="4 5" key="1">
    <citation type="submission" date="2019-12" db="EMBL/GenBank/DDBJ databases">
        <authorList>
            <person name="Reyes-Prieto M."/>
        </authorList>
    </citation>
    <scope>NUCLEOTIDE SEQUENCE [LARGE SCALE GENOMIC DNA]</scope>
    <source>
        <strain evidence="4">HF14-78462</strain>
    </source>
</reference>
<dbReference type="Proteomes" id="UP000433050">
    <property type="component" value="Unassembled WGS sequence"/>
</dbReference>
<accession>A0A5S9NJ65</accession>
<proteinExistence type="predicted"/>
<dbReference type="InterPro" id="IPR036249">
    <property type="entry name" value="Thioredoxin-like_sf"/>
</dbReference>
<keyword evidence="2" id="KW-0732">Signal</keyword>
<organism evidence="4 5">
    <name type="scientific">Starkeya nomas</name>
    <dbReference type="NCBI Taxonomy" id="2666134"/>
    <lineage>
        <taxon>Bacteria</taxon>
        <taxon>Pseudomonadati</taxon>
        <taxon>Pseudomonadota</taxon>
        <taxon>Alphaproteobacteria</taxon>
        <taxon>Hyphomicrobiales</taxon>
        <taxon>Xanthobacteraceae</taxon>
        <taxon>Starkeya</taxon>
    </lineage>
</organism>
<gene>
    <name evidence="4" type="ORF">STARVERO_01205</name>
</gene>
<dbReference type="SUPFAM" id="SSF52833">
    <property type="entry name" value="Thioredoxin-like"/>
    <property type="match status" value="1"/>
</dbReference>
<evidence type="ECO:0000313" key="5">
    <source>
        <dbReference type="Proteomes" id="UP000433050"/>
    </source>
</evidence>
<dbReference type="PROSITE" id="PS51352">
    <property type="entry name" value="THIOREDOXIN_2"/>
    <property type="match status" value="1"/>
</dbReference>
<evidence type="ECO:0000259" key="3">
    <source>
        <dbReference type="PROSITE" id="PS51352"/>
    </source>
</evidence>
<comment type="function">
    <text evidence="1">May be required for disulfide bond formation in some proteins.</text>
</comment>
<feature type="chain" id="PRO_5024826265" description="Thioredoxin domain-containing protein" evidence="2">
    <location>
        <begin position="37"/>
        <end position="217"/>
    </location>
</feature>